<evidence type="ECO:0000313" key="3">
    <source>
        <dbReference type="Proteomes" id="UP000034364"/>
    </source>
</evidence>
<dbReference type="PANTHER" id="PTHR43861">
    <property type="entry name" value="TRANS-ACONITATE 2-METHYLTRANSFERASE-RELATED"/>
    <property type="match status" value="1"/>
</dbReference>
<organism evidence="2 3">
    <name type="scientific">Candidatus Amesbacteria bacterium GW2011_GWA1_47_16</name>
    <dbReference type="NCBI Taxonomy" id="1618353"/>
    <lineage>
        <taxon>Bacteria</taxon>
        <taxon>Candidatus Amesiibacteriota</taxon>
    </lineage>
</organism>
<protein>
    <recommendedName>
        <fullName evidence="1">Methyltransferase type 11 domain-containing protein</fullName>
    </recommendedName>
</protein>
<dbReference type="Gene3D" id="3.40.50.150">
    <property type="entry name" value="Vaccinia Virus protein VP39"/>
    <property type="match status" value="1"/>
</dbReference>
<proteinExistence type="predicted"/>
<dbReference type="Pfam" id="PF08241">
    <property type="entry name" value="Methyltransf_11"/>
    <property type="match status" value="1"/>
</dbReference>
<evidence type="ECO:0000259" key="1">
    <source>
        <dbReference type="Pfam" id="PF08241"/>
    </source>
</evidence>
<evidence type="ECO:0000313" key="2">
    <source>
        <dbReference type="EMBL" id="KKU64784.1"/>
    </source>
</evidence>
<dbReference type="EMBL" id="LCNV01000004">
    <property type="protein sequence ID" value="KKU64784.1"/>
    <property type="molecule type" value="Genomic_DNA"/>
</dbReference>
<dbReference type="InterPro" id="IPR029063">
    <property type="entry name" value="SAM-dependent_MTases_sf"/>
</dbReference>
<gene>
    <name evidence="2" type="ORF">UX87_C0004G0022</name>
</gene>
<comment type="caution">
    <text evidence="2">The sequence shown here is derived from an EMBL/GenBank/DDBJ whole genome shotgun (WGS) entry which is preliminary data.</text>
</comment>
<dbReference type="CDD" id="cd02440">
    <property type="entry name" value="AdoMet_MTases"/>
    <property type="match status" value="1"/>
</dbReference>
<dbReference type="SUPFAM" id="SSF53335">
    <property type="entry name" value="S-adenosyl-L-methionine-dependent methyltransferases"/>
    <property type="match status" value="1"/>
</dbReference>
<feature type="domain" description="Methyltransferase type 11" evidence="1">
    <location>
        <begin position="49"/>
        <end position="145"/>
    </location>
</feature>
<dbReference type="PANTHER" id="PTHR43861:SF6">
    <property type="entry name" value="METHYLTRANSFERASE TYPE 11"/>
    <property type="match status" value="1"/>
</dbReference>
<sequence length="214" mass="24782">MKTAAQLHAHVPPDWYESSVKTNILQRFWHRRRFKAVERFSEKVKGDVLDIGSADGYFTREILEQTGAGRVEGIDVLKSSVDYASKRYSKNKRLRFSLGDAHKLEFPPNSFSAVYCLEALEHVYQPRTVLSEILRVLKPGGYTIILVPAENFLFKRIVWPLWIRWRGRIWQDTHLSFFDNNKLPELMSGVGFTQVSTHRFILGMLLLVKARKSG</sequence>
<dbReference type="Proteomes" id="UP000034364">
    <property type="component" value="Unassembled WGS sequence"/>
</dbReference>
<dbReference type="AlphaFoldDB" id="A0A0G1S5L2"/>
<dbReference type="GO" id="GO:0008757">
    <property type="term" value="F:S-adenosylmethionine-dependent methyltransferase activity"/>
    <property type="evidence" value="ECO:0007669"/>
    <property type="project" value="InterPro"/>
</dbReference>
<name>A0A0G1S5L2_9BACT</name>
<reference evidence="2 3" key="1">
    <citation type="journal article" date="2015" name="Nature">
        <title>rRNA introns, odd ribosomes, and small enigmatic genomes across a large radiation of phyla.</title>
        <authorList>
            <person name="Brown C.T."/>
            <person name="Hug L.A."/>
            <person name="Thomas B.C."/>
            <person name="Sharon I."/>
            <person name="Castelle C.J."/>
            <person name="Singh A."/>
            <person name="Wilkins M.J."/>
            <person name="Williams K.H."/>
            <person name="Banfield J.F."/>
        </authorList>
    </citation>
    <scope>NUCLEOTIDE SEQUENCE [LARGE SCALE GENOMIC DNA]</scope>
</reference>
<dbReference type="InterPro" id="IPR013216">
    <property type="entry name" value="Methyltransf_11"/>
</dbReference>
<accession>A0A0G1S5L2</accession>